<comment type="catalytic activity">
    <reaction evidence="22">
        <text>an N-acyl-1-beta-D-glucosyl-15-methylhexadecasphing-4-enine + H2O = an N-acyl-15-methylhexadecasphing-4-enine + D-glucose</text>
        <dbReference type="Rhea" id="RHEA:34755"/>
        <dbReference type="ChEBI" id="CHEBI:4167"/>
        <dbReference type="ChEBI" id="CHEBI:15377"/>
        <dbReference type="ChEBI" id="CHEBI:70815"/>
        <dbReference type="ChEBI" id="CHEBI:70846"/>
    </reaction>
    <physiologicalReaction direction="left-to-right" evidence="22">
        <dbReference type="Rhea" id="RHEA:34756"/>
    </physiologicalReaction>
</comment>
<dbReference type="GO" id="GO:0007040">
    <property type="term" value="P:lysosome organization"/>
    <property type="evidence" value="ECO:0007669"/>
    <property type="project" value="UniProtKB-ARBA"/>
</dbReference>
<evidence type="ECO:0000256" key="24">
    <source>
        <dbReference type="SAM" id="MobiDB-lite"/>
    </source>
</evidence>
<dbReference type="Pfam" id="PF02055">
    <property type="entry name" value="Glyco_hydro_30"/>
    <property type="match status" value="1"/>
</dbReference>
<dbReference type="Gene3D" id="1.10.238.10">
    <property type="entry name" value="EF-hand"/>
    <property type="match status" value="2"/>
</dbReference>
<proteinExistence type="inferred from homology"/>
<evidence type="ECO:0000256" key="15">
    <source>
        <dbReference type="ARBA" id="ARBA00022919"/>
    </source>
</evidence>
<evidence type="ECO:0000256" key="17">
    <source>
        <dbReference type="ARBA" id="ARBA00023098"/>
    </source>
</evidence>
<comment type="similarity">
    <text evidence="5">Belongs to the glycosyl hydrolase 30 family.</text>
</comment>
<feature type="domain" description="EF-hand" evidence="26">
    <location>
        <begin position="1474"/>
        <end position="1509"/>
    </location>
</feature>
<dbReference type="SUPFAM" id="SSF47473">
    <property type="entry name" value="EF-hand"/>
    <property type="match status" value="2"/>
</dbReference>
<dbReference type="Gene3D" id="3.20.20.80">
    <property type="entry name" value="Glycosidases"/>
    <property type="match status" value="1"/>
</dbReference>
<dbReference type="FunFam" id="1.50.40.10:FF:000004">
    <property type="entry name" value="Calcium-binding mitochondrial carrier protein Aralar1"/>
    <property type="match status" value="1"/>
</dbReference>
<evidence type="ECO:0000256" key="10">
    <source>
        <dbReference type="ARBA" id="ARBA00022729"/>
    </source>
</evidence>
<dbReference type="GO" id="GO:0006680">
    <property type="term" value="P:glucosylceramide catabolic process"/>
    <property type="evidence" value="ECO:0007669"/>
    <property type="project" value="UniProtKB-ARBA"/>
</dbReference>
<evidence type="ECO:0000256" key="3">
    <source>
        <dbReference type="ARBA" id="ARBA00004760"/>
    </source>
</evidence>
<feature type="domain" description="BTB" evidence="25">
    <location>
        <begin position="269"/>
        <end position="363"/>
    </location>
</feature>
<dbReference type="Pfam" id="PF13202">
    <property type="entry name" value="EF-hand_5"/>
    <property type="match status" value="1"/>
</dbReference>
<dbReference type="Pfam" id="PF17189">
    <property type="entry name" value="Glyco_hydro_30C"/>
    <property type="match status" value="1"/>
</dbReference>
<dbReference type="InterPro" id="IPR042345">
    <property type="entry name" value="Btbd7"/>
</dbReference>
<dbReference type="GO" id="GO:0004348">
    <property type="term" value="F:glucosylceramidase activity"/>
    <property type="evidence" value="ECO:0007669"/>
    <property type="project" value="UniProtKB-EC"/>
</dbReference>
<dbReference type="SMART" id="SM00225">
    <property type="entry name" value="BTB"/>
    <property type="match status" value="2"/>
</dbReference>
<dbReference type="GO" id="GO:0051246">
    <property type="term" value="P:regulation of protein metabolic process"/>
    <property type="evidence" value="ECO:0007669"/>
    <property type="project" value="UniProtKB-ARBA"/>
</dbReference>
<dbReference type="Gene3D" id="1.50.40.10">
    <property type="entry name" value="Mitochondrial carrier domain"/>
    <property type="match status" value="1"/>
</dbReference>
<evidence type="ECO:0000256" key="13">
    <source>
        <dbReference type="ARBA" id="ARBA00022801"/>
    </source>
</evidence>
<dbReference type="PROSITE" id="PS50097">
    <property type="entry name" value="BTB"/>
    <property type="match status" value="2"/>
</dbReference>
<evidence type="ECO:0000259" key="25">
    <source>
        <dbReference type="PROSITE" id="PS50097"/>
    </source>
</evidence>
<dbReference type="GO" id="GO:0005743">
    <property type="term" value="C:mitochondrial inner membrane"/>
    <property type="evidence" value="ECO:0007669"/>
    <property type="project" value="UniProtKB-SubCell"/>
</dbReference>
<keyword evidence="8" id="KW-0813">Transport</keyword>
<evidence type="ECO:0000256" key="23">
    <source>
        <dbReference type="PROSITE-ProRule" id="PRU00282"/>
    </source>
</evidence>
<evidence type="ECO:0000256" key="22">
    <source>
        <dbReference type="ARBA" id="ARBA00051345"/>
    </source>
</evidence>
<comment type="subcellular location">
    <subcellularLocation>
        <location evidence="2">Mitochondrion inner membrane</location>
        <topology evidence="2">Multi-pass membrane protein</topology>
    </subcellularLocation>
</comment>
<keyword evidence="9 23" id="KW-0812">Transmembrane</keyword>
<keyword evidence="14" id="KW-0106">Calcium</keyword>
<evidence type="ECO:0000256" key="19">
    <source>
        <dbReference type="ARBA" id="ARBA00023136"/>
    </source>
</evidence>
<feature type="domain" description="EF-hand" evidence="26">
    <location>
        <begin position="1545"/>
        <end position="1580"/>
    </location>
</feature>
<evidence type="ECO:0000256" key="5">
    <source>
        <dbReference type="ARBA" id="ARBA00005382"/>
    </source>
</evidence>
<evidence type="ECO:0000313" key="27">
    <source>
        <dbReference type="EMBL" id="KAH9516060.1"/>
    </source>
</evidence>
<evidence type="ECO:0000256" key="9">
    <source>
        <dbReference type="ARBA" id="ARBA00022692"/>
    </source>
</evidence>
<keyword evidence="15" id="KW-0746">Sphingolipid metabolism</keyword>
<keyword evidence="17" id="KW-0443">Lipid metabolism</keyword>
<dbReference type="GO" id="GO:0061138">
    <property type="term" value="P:morphogenesis of a branching epithelium"/>
    <property type="evidence" value="ECO:0007669"/>
    <property type="project" value="InterPro"/>
</dbReference>
<evidence type="ECO:0000256" key="11">
    <source>
        <dbReference type="ARBA" id="ARBA00022737"/>
    </source>
</evidence>
<comment type="pathway">
    <text evidence="4">Sphingolipid metabolism.</text>
</comment>
<evidence type="ECO:0000256" key="2">
    <source>
        <dbReference type="ARBA" id="ARBA00004448"/>
    </source>
</evidence>
<dbReference type="GO" id="GO:0043490">
    <property type="term" value="P:malate-aspartate shuttle"/>
    <property type="evidence" value="ECO:0007669"/>
    <property type="project" value="UniProtKB-ARBA"/>
</dbReference>
<feature type="compositionally biased region" description="Polar residues" evidence="24">
    <location>
        <begin position="795"/>
        <end position="809"/>
    </location>
</feature>
<evidence type="ECO:0000256" key="14">
    <source>
        <dbReference type="ARBA" id="ARBA00022837"/>
    </source>
</evidence>
<dbReference type="SMART" id="SM00875">
    <property type="entry name" value="BACK"/>
    <property type="match status" value="1"/>
</dbReference>
<keyword evidence="28" id="KW-1185">Reference proteome</keyword>
<dbReference type="InterPro" id="IPR002048">
    <property type="entry name" value="EF_hand_dom"/>
</dbReference>
<dbReference type="InterPro" id="IPR001139">
    <property type="entry name" value="Glyco_hydro_30"/>
</dbReference>
<feature type="compositionally biased region" description="Acidic residues" evidence="24">
    <location>
        <begin position="785"/>
        <end position="794"/>
    </location>
</feature>
<dbReference type="InterPro" id="IPR000210">
    <property type="entry name" value="BTB/POZ_dom"/>
</dbReference>
<dbReference type="PROSITE" id="PS50920">
    <property type="entry name" value="SOLCAR"/>
    <property type="match status" value="3"/>
</dbReference>
<dbReference type="PROSITE" id="PS00018">
    <property type="entry name" value="EF_HAND_1"/>
    <property type="match status" value="1"/>
</dbReference>
<keyword evidence="12" id="KW-0999">Mitochondrion inner membrane</keyword>
<dbReference type="GO" id="GO:0005509">
    <property type="term" value="F:calcium ion binding"/>
    <property type="evidence" value="ECO:0007669"/>
    <property type="project" value="InterPro"/>
</dbReference>
<dbReference type="PRINTS" id="PR00843">
    <property type="entry name" value="GLHYDRLASE30"/>
</dbReference>
<evidence type="ECO:0000259" key="26">
    <source>
        <dbReference type="PROSITE" id="PS50222"/>
    </source>
</evidence>
<dbReference type="GO" id="GO:0005774">
    <property type="term" value="C:vacuolar membrane"/>
    <property type="evidence" value="ECO:0007669"/>
    <property type="project" value="UniProtKB-ARBA"/>
</dbReference>
<dbReference type="PANTHER" id="PTHR16064">
    <property type="entry name" value="BTB POZ DOMAIN CONTAINING 7"/>
    <property type="match status" value="1"/>
</dbReference>
<dbReference type="GO" id="GO:0016758">
    <property type="term" value="F:hexosyltransferase activity"/>
    <property type="evidence" value="ECO:0007669"/>
    <property type="project" value="UniProtKB-ARBA"/>
</dbReference>
<comment type="catalytic activity">
    <reaction evidence="1">
        <text>a beta-D-glucosyl-(1&lt;-&gt;1')-N-acylsphing-4-enine + H2O = an N-acylsphing-4-enine + D-glucose</text>
        <dbReference type="Rhea" id="RHEA:13269"/>
        <dbReference type="ChEBI" id="CHEBI:4167"/>
        <dbReference type="ChEBI" id="CHEBI:15377"/>
        <dbReference type="ChEBI" id="CHEBI:22801"/>
        <dbReference type="ChEBI" id="CHEBI:52639"/>
        <dbReference type="EC" id="3.2.1.45"/>
    </reaction>
    <physiologicalReaction direction="left-to-right" evidence="1">
        <dbReference type="Rhea" id="RHEA:13270"/>
    </physiologicalReaction>
</comment>
<dbReference type="EMBL" id="ASGP02000003">
    <property type="protein sequence ID" value="KAH9516060.1"/>
    <property type="molecule type" value="Genomic_DNA"/>
</dbReference>
<comment type="subunit">
    <text evidence="20">Homodimer (via N-terminus).</text>
</comment>
<dbReference type="Gene3D" id="3.30.710.10">
    <property type="entry name" value="Potassium Channel Kv1.1, Chain A"/>
    <property type="match status" value="2"/>
</dbReference>
<dbReference type="PANTHER" id="PTHR16064:SF3">
    <property type="entry name" value="BTB_POZ DOMAIN-CONTAINING PROTEIN 7"/>
    <property type="match status" value="1"/>
</dbReference>
<dbReference type="InterPro" id="IPR018247">
    <property type="entry name" value="EF_Hand_1_Ca_BS"/>
</dbReference>
<dbReference type="Pfam" id="PF07707">
    <property type="entry name" value="BACK"/>
    <property type="match status" value="1"/>
</dbReference>
<dbReference type="GO" id="GO:0006914">
    <property type="term" value="P:autophagy"/>
    <property type="evidence" value="ECO:0007669"/>
    <property type="project" value="UniProtKB-ARBA"/>
</dbReference>
<dbReference type="GO" id="GO:0005764">
    <property type="term" value="C:lysosome"/>
    <property type="evidence" value="ECO:0007669"/>
    <property type="project" value="UniProtKB-ARBA"/>
</dbReference>
<reference evidence="27" key="2">
    <citation type="journal article" date="2022" name="Res Sq">
        <title>Comparative Genomics Reveals Insights into the Divergent Evolution of Astigmatic Mites and Household Pest Adaptations.</title>
        <authorList>
            <person name="Xiong Q."/>
            <person name="Wan A.T.-Y."/>
            <person name="Liu X.-Y."/>
            <person name="Fung C.S.-H."/>
            <person name="Xiao X."/>
            <person name="Malainual N."/>
            <person name="Hou J."/>
            <person name="Wang L."/>
            <person name="Wang M."/>
            <person name="Yang K."/>
            <person name="Cui Y."/>
            <person name="Leung E."/>
            <person name="Nong W."/>
            <person name="Shin S.-K."/>
            <person name="Au S."/>
            <person name="Jeong K.Y."/>
            <person name="Chew F.T."/>
            <person name="Hui J."/>
            <person name="Leung T.F."/>
            <person name="Tungtrongchitr A."/>
            <person name="Zhong N."/>
            <person name="Liu Z."/>
            <person name="Tsui S."/>
        </authorList>
    </citation>
    <scope>NUCLEOTIDE SEQUENCE</scope>
    <source>
        <strain evidence="27">Derf</strain>
        <tissue evidence="27">Whole organism</tissue>
    </source>
</reference>
<dbReference type="GO" id="GO:0042391">
    <property type="term" value="P:regulation of membrane potential"/>
    <property type="evidence" value="ECO:0007669"/>
    <property type="project" value="UniProtKB-ARBA"/>
</dbReference>
<dbReference type="GO" id="GO:0006066">
    <property type="term" value="P:alcohol metabolic process"/>
    <property type="evidence" value="ECO:0007669"/>
    <property type="project" value="UniProtKB-ARBA"/>
</dbReference>
<evidence type="ECO:0000256" key="20">
    <source>
        <dbReference type="ARBA" id="ARBA00038674"/>
    </source>
</evidence>
<dbReference type="InterPro" id="IPR033452">
    <property type="entry name" value="GH30_C"/>
</dbReference>
<dbReference type="InterPro" id="IPR017853">
    <property type="entry name" value="GH"/>
</dbReference>
<dbReference type="InterPro" id="IPR033453">
    <property type="entry name" value="Glyco_hydro_30_TIM-barrel"/>
</dbReference>
<dbReference type="InterPro" id="IPR023395">
    <property type="entry name" value="MCP_dom_sf"/>
</dbReference>
<dbReference type="FunFam" id="1.10.238.10:FF:000416">
    <property type="entry name" value="Aralar1, isoform F"/>
    <property type="match status" value="1"/>
</dbReference>
<dbReference type="Pfam" id="PF00651">
    <property type="entry name" value="BTB"/>
    <property type="match status" value="2"/>
</dbReference>
<organism evidence="27 28">
    <name type="scientific">Dermatophagoides farinae</name>
    <name type="common">American house dust mite</name>
    <dbReference type="NCBI Taxonomy" id="6954"/>
    <lineage>
        <taxon>Eukaryota</taxon>
        <taxon>Metazoa</taxon>
        <taxon>Ecdysozoa</taxon>
        <taxon>Arthropoda</taxon>
        <taxon>Chelicerata</taxon>
        <taxon>Arachnida</taxon>
        <taxon>Acari</taxon>
        <taxon>Acariformes</taxon>
        <taxon>Sarcoptiformes</taxon>
        <taxon>Astigmata</taxon>
        <taxon>Psoroptidia</taxon>
        <taxon>Analgoidea</taxon>
        <taxon>Pyroglyphidae</taxon>
        <taxon>Dermatophagoidinae</taxon>
        <taxon>Dermatophagoides</taxon>
    </lineage>
</organism>
<keyword evidence="13" id="KW-0378">Hydrolase</keyword>
<evidence type="ECO:0000256" key="8">
    <source>
        <dbReference type="ARBA" id="ARBA00022448"/>
    </source>
</evidence>
<dbReference type="GO" id="GO:0005102">
    <property type="term" value="F:signaling receptor binding"/>
    <property type="evidence" value="ECO:0007669"/>
    <property type="project" value="UniProtKB-ARBA"/>
</dbReference>
<keyword evidence="18" id="KW-0496">Mitochondrion</keyword>
<evidence type="ECO:0000256" key="7">
    <source>
        <dbReference type="ARBA" id="ARBA00012658"/>
    </source>
</evidence>
<protein>
    <recommendedName>
        <fullName evidence="7">glucosylceramidase</fullName>
        <ecNumber evidence="7">3.2.1.45</ecNumber>
    </recommendedName>
</protein>
<feature type="region of interest" description="Disordered" evidence="24">
    <location>
        <begin position="780"/>
        <end position="809"/>
    </location>
</feature>
<evidence type="ECO:0000256" key="16">
    <source>
        <dbReference type="ARBA" id="ARBA00022989"/>
    </source>
</evidence>
<dbReference type="GO" id="GO:0008202">
    <property type="term" value="P:steroid metabolic process"/>
    <property type="evidence" value="ECO:0007669"/>
    <property type="project" value="UniProtKB-ARBA"/>
</dbReference>
<dbReference type="InterPro" id="IPR018108">
    <property type="entry name" value="MCP_transmembrane"/>
</dbReference>
<evidence type="ECO:0000256" key="6">
    <source>
        <dbReference type="ARBA" id="ARBA00006375"/>
    </source>
</evidence>
<dbReference type="GO" id="GO:0016241">
    <property type="term" value="P:regulation of macroautophagy"/>
    <property type="evidence" value="ECO:0007669"/>
    <property type="project" value="UniProtKB-ARBA"/>
</dbReference>
<comment type="similarity">
    <text evidence="6">Belongs to the mitochondrial carrier (TC 2.A.29) family.</text>
</comment>
<reference evidence="27" key="1">
    <citation type="submission" date="2013-05" db="EMBL/GenBank/DDBJ databases">
        <authorList>
            <person name="Yim A.K.Y."/>
            <person name="Chan T.F."/>
            <person name="Ji K.M."/>
            <person name="Liu X.Y."/>
            <person name="Zhou J.W."/>
            <person name="Li R.Q."/>
            <person name="Yang K.Y."/>
            <person name="Li J."/>
            <person name="Li M."/>
            <person name="Law P.T.W."/>
            <person name="Wu Y.L."/>
            <person name="Cai Z.L."/>
            <person name="Qin H."/>
            <person name="Bao Y."/>
            <person name="Leung R.K.K."/>
            <person name="Ng P.K.S."/>
            <person name="Zou J."/>
            <person name="Zhong X.J."/>
            <person name="Ran P.X."/>
            <person name="Zhong N.S."/>
            <person name="Liu Z.G."/>
            <person name="Tsui S.K.W."/>
        </authorList>
    </citation>
    <scope>NUCLEOTIDE SEQUENCE</scope>
    <source>
        <strain evidence="27">Derf</strain>
        <tissue evidence="27">Whole organism</tissue>
    </source>
</reference>
<evidence type="ECO:0000256" key="1">
    <source>
        <dbReference type="ARBA" id="ARBA00001013"/>
    </source>
</evidence>
<keyword evidence="19 23" id="KW-0472">Membrane</keyword>
<comment type="catalytic activity">
    <reaction evidence="21">
        <text>a beta-D-glucosylceramide + H2O = an N-acyl-sphingoid base + D-glucose</text>
        <dbReference type="Rhea" id="RHEA:81447"/>
        <dbReference type="ChEBI" id="CHEBI:4167"/>
        <dbReference type="ChEBI" id="CHEBI:15377"/>
        <dbReference type="ChEBI" id="CHEBI:83264"/>
        <dbReference type="ChEBI" id="CHEBI:83273"/>
    </reaction>
    <physiologicalReaction direction="left-to-right" evidence="21">
        <dbReference type="Rhea" id="RHEA:81448"/>
    </physiologicalReaction>
</comment>
<dbReference type="SMART" id="SM00054">
    <property type="entry name" value="EFh"/>
    <property type="match status" value="1"/>
</dbReference>
<evidence type="ECO:0000256" key="21">
    <source>
        <dbReference type="ARBA" id="ARBA00050474"/>
    </source>
</evidence>
<dbReference type="GO" id="GO:0032006">
    <property type="term" value="P:regulation of TOR signaling"/>
    <property type="evidence" value="ECO:0007669"/>
    <property type="project" value="UniProtKB-ARBA"/>
</dbReference>
<dbReference type="Gene3D" id="1.25.40.420">
    <property type="match status" value="1"/>
</dbReference>
<keyword evidence="11" id="KW-0677">Repeat</keyword>
<dbReference type="InterPro" id="IPR011333">
    <property type="entry name" value="SKP1/BTB/POZ_sf"/>
</dbReference>
<feature type="repeat" description="Solcar" evidence="23">
    <location>
        <begin position="1906"/>
        <end position="1994"/>
    </location>
</feature>
<dbReference type="GO" id="GO:0030163">
    <property type="term" value="P:protein catabolic process"/>
    <property type="evidence" value="ECO:0007669"/>
    <property type="project" value="UniProtKB-ARBA"/>
</dbReference>
<dbReference type="GO" id="GO:0010605">
    <property type="term" value="P:negative regulation of macromolecule metabolic process"/>
    <property type="evidence" value="ECO:0007669"/>
    <property type="project" value="UniProtKB-ARBA"/>
</dbReference>
<comment type="caution">
    <text evidence="27">The sequence shown here is derived from an EMBL/GenBank/DDBJ whole genome shotgun (WGS) entry which is preliminary data.</text>
</comment>
<keyword evidence="16" id="KW-1133">Transmembrane helix</keyword>
<feature type="repeat" description="Solcar" evidence="23">
    <location>
        <begin position="1814"/>
        <end position="1898"/>
    </location>
</feature>
<comment type="pathway">
    <text evidence="3">Lipid metabolism; sphingolipid metabolism.</text>
</comment>
<evidence type="ECO:0000313" key="28">
    <source>
        <dbReference type="Proteomes" id="UP000790347"/>
    </source>
</evidence>
<dbReference type="FunFam" id="3.20.20.80:FF:000030">
    <property type="entry name" value="Lysosomal acid glucosylceramidase"/>
    <property type="match status" value="1"/>
</dbReference>
<accession>A0A922HZB4</accession>
<dbReference type="SUPFAM" id="SSF54695">
    <property type="entry name" value="POZ domain"/>
    <property type="match status" value="2"/>
</dbReference>
<dbReference type="Pfam" id="PF00153">
    <property type="entry name" value="Mito_carr"/>
    <property type="match status" value="3"/>
</dbReference>
<dbReference type="SUPFAM" id="SSF103506">
    <property type="entry name" value="Mitochondrial carrier"/>
    <property type="match status" value="1"/>
</dbReference>
<dbReference type="SUPFAM" id="SSF51445">
    <property type="entry name" value="(Trans)glycosidases"/>
    <property type="match status" value="1"/>
</dbReference>
<feature type="domain" description="BTB" evidence="25">
    <location>
        <begin position="162"/>
        <end position="230"/>
    </location>
</feature>
<keyword evidence="10" id="KW-0732">Signal</keyword>
<evidence type="ECO:0000256" key="4">
    <source>
        <dbReference type="ARBA" id="ARBA00004991"/>
    </source>
</evidence>
<sequence length="2055" mass="234015">MIISTHNQRAPTLVTLIIENCLKIKENKVWSVISISTFDTITDVTCSSISANNTNNNQHHGLFLNTSESTVNSLGLIFSSKDKKLKKLKQKIKTKLKKCSHHSQVFIEFAQSLSTQELAQIYNEYRAAFFMKELSLHAESARPIASSIRNDLSELYDLKHNSDITLVYKGVDFPVHKAIVCVRCPYFRELLGKLPQGSTVSVNLDIKGLRVELFNDLLKYLYSGELAGSYDPRSNSASYEALIRISQQCGVPNPLSHDLKHLLETGIYSDASLCFQCSNDNDSKSQSNCCCCEQTEFSCHQAILSARSPFFRNVIIRQQKRNSLNKNACPQRMKIILDESIIPRRLGRILLHVMYRDSENLLNLIQSSICKCRHRLSSQSSSSSSNSKESQSMILVKEVMNLYEIARFLEIDFLVQSCEDMIINFLNLETLLLILKWSEQSHGSPWVKRQALTFLKEEFSSIISQHSLLYQLDYTHLRDVLKSDFLEASELEILKSIIKWGEHHVIKQQEDREPNLLLSHSLTRKSIKKKEINDSKLHDLISELIDLVRIGHCLPIDSDFLMSTIKRGLIQLPFYMVKISDEQVPSNRYAAWFRNNSHFMKLRFFTHYFDECKSQLEEKLERSISLDENIDSLFMKIKPKSNTFVDAMPDNLYMLEKLNLGNESLISDSDLTLPNPQSFPNFHFCLTSTSDSSSAICYEDIDKVRPSLPILEERIMYMMHQREQELRTSPFCIRALQISHTRCEALRLIQLRVVREFGLPDIACEVLHLKNSLTPKQRNLRLDSKDDDDDDDESNSMMKISSSLRFSKNNNRTDNDIDIFDRNAMPPPPLRPITTMFDNSSSNITSVSQCDPFSYQSELRLEELTSQYELETQFSSTESHRTLSDYIPDIAFVVLFVFVMQLISNESKTITIFSSDMHSDRFLRSEHHFKNVDTLNRGQTITINRNKTFQTIIGFGGAFTDATGINIGKLNDQLAKNVIYDYFSPRGLRYSMGRVPIGGTDFSTRPYSYDELGPKIHDDFNLSYFKLAAEDFDYKIPLVKLAQNISHYPIKLFASPWSPPAWIKTNGHLNGLGRIKGKPDGIYYETYATYMIKFLREYEKQGINFWGMTIQNEPVDGTIPAFKFNCNAMSPEEQRDFIFETLGPQLNASGFGIDKLKLMIMDDQRPFIEKWANVILSDKRANKYVSGIGFHWYLNSFTSVEVVSKTHHKFPNYFLLSTEACEGANPFQLEKVSLGNWDRAQSYAYDIIQDLNHYTSGWIDWNMALDPEGGPNWVKNFVDSPIIVSEDGSEYYKQPMYYSLAHFTRFIEPGSVRLDIQTQHEYLNMVAFETPNKATVLVVLNRNKHEVPLKIHDDNKYFKRSSEAENQESKKLTLFNNILSKLIKNAACHSEILSSIKRASPGKLREIFDKFASIEKNGHRYMTSEDFIRRFLGFYTEDDFNPKTVNILGGILDTSKDGLISFQEFEAFEAVLCRPDAIYMTAFQLFDTNGSGSITYNEFEEIIKSTIFHQKMPFDFKSDFVRLHFGEKHTRTISYSEFSQLLHDFHEEHAVQAFKSRDHRKQGVISALDFSEIMSNCKNHLLSEDVKRNLVAAASSTAGGHQVSFPYFIAFNTLLNNIEVIKRIFLAFTKNNTQMEMTKEEFFAASQQMYQITPLEIDILFQLVSHLRQPTGRIGYDDLERLSPRHGLQFVSKFDASKSHSSISQEPRGVGIQILESVYRFTLGSIAGATGATVVYPIDLVKTRMQNQRTGSMIGELMYRNSWDCFKKVVRHEGFGGLYRGLLPQLVGVCPEKAIKLTMNDFVRDKLTSKNGEIPIGAEIIAGGSAGASQVMFTNPLEIVKIRLQVAGEITSGPKISALGVIKELGFRGLYKGSSACFLRDIPFSAIYFPVYAHCKLEFADVNGHNSPLSLLTSAVIAGVPAAYLVTPADVIKTRLQVAARAGQTTYSGIIDAARKIFKEEGGSAFWKGGPARVFRSAPQFGFTLLTYELLQRIFYVDFGGRRPTGSTEPVKKSLLETSHNPSHVGGYQLALSTFTGMESKFGLYFPKFKSNIAS</sequence>
<evidence type="ECO:0000256" key="18">
    <source>
        <dbReference type="ARBA" id="ARBA00023128"/>
    </source>
</evidence>
<dbReference type="PROSITE" id="PS50222">
    <property type="entry name" value="EF_HAND_2"/>
    <property type="match status" value="2"/>
</dbReference>
<gene>
    <name evidence="27" type="ORF">DERF_006823</name>
</gene>
<dbReference type="Proteomes" id="UP000790347">
    <property type="component" value="Unassembled WGS sequence"/>
</dbReference>
<name>A0A922HZB4_DERFA</name>
<dbReference type="InterPro" id="IPR011992">
    <property type="entry name" value="EF-hand-dom_pair"/>
</dbReference>
<dbReference type="InterPro" id="IPR011705">
    <property type="entry name" value="BACK"/>
</dbReference>
<feature type="repeat" description="Solcar" evidence="23">
    <location>
        <begin position="1715"/>
        <end position="1806"/>
    </location>
</feature>
<evidence type="ECO:0000256" key="12">
    <source>
        <dbReference type="ARBA" id="ARBA00022792"/>
    </source>
</evidence>
<dbReference type="EC" id="3.2.1.45" evidence="7"/>